<evidence type="ECO:0000256" key="1">
    <source>
        <dbReference type="ARBA" id="ARBA00022729"/>
    </source>
</evidence>
<accession>M1WZI0</accession>
<dbReference type="STRING" id="1165094.RINTHH_6680"/>
<gene>
    <name evidence="3" type="ORF">RINTHH_6680</name>
</gene>
<proteinExistence type="predicted"/>
<sequence length="494" mass="57382">MTTKILFWQHLFVILFAAVLLFSKNGNQQVKTILNKYCHVVPEEVRTKRNLRIATFKGDLHAQKRYLRLVQQHSQAVKECRDHTWPQVQAIWLRLYPCDTQLGMIDKIMDRIINKGYNQVYIESFYNGRVLLPSTKNTTAWPSIVLGKDIEKVDLLSVAIQKGKKRGLKVYAWMFSTNFGYSYTQKKDRQGVIARNGKGQTSLYMFDNGSQVFVDPYNQQARTDYYNLVQQILQYNPDGILFDYIRYPRQTGSDSVSTKVTDLWLYTKATQRVLFQRAKNNKGLELIYRFLRKGYVTLADIAYVNKLYFREGEPMWQGRVVAQGKRVIQLPQNQQPQLQWELWQLSVAHAMQGIIDFLSSAAYPAQQKGIMTGVVFFPDGNKRIGRGYDSRLQPWDRFPSNMEWHPMAYANCGSNNCIISEVQRVLSIAKSDTKIVPALVGNWGTSIKNRPPLELQMQALRKFSTQLSGVSHFAYSWQYPDHDSERKFCRKRNT</sequence>
<dbReference type="PANTHER" id="PTHR43405:SF1">
    <property type="entry name" value="GLYCOSYL HYDROLASE DIGH"/>
    <property type="match status" value="1"/>
</dbReference>
<evidence type="ECO:0000313" key="3">
    <source>
        <dbReference type="EMBL" id="CCH66823.1"/>
    </source>
</evidence>
<dbReference type="Gene3D" id="3.20.20.80">
    <property type="entry name" value="Glycosidases"/>
    <property type="match status" value="1"/>
</dbReference>
<dbReference type="SUPFAM" id="SSF51445">
    <property type="entry name" value="(Trans)glycosidases"/>
    <property type="match status" value="1"/>
</dbReference>
<comment type="caution">
    <text evidence="3">The sequence shown here is derived from an EMBL/GenBank/DDBJ whole genome shotgun (WGS) entry which is preliminary data.</text>
</comment>
<dbReference type="EMBL" id="CAIY01000027">
    <property type="protein sequence ID" value="CCH66823.1"/>
    <property type="molecule type" value="Genomic_DNA"/>
</dbReference>
<dbReference type="Proteomes" id="UP000053051">
    <property type="component" value="Unassembled WGS sequence"/>
</dbReference>
<reference evidence="3 4" key="1">
    <citation type="submission" date="2012-05" db="EMBL/GenBank/DDBJ databases">
        <authorList>
            <person name="Hilton J."/>
        </authorList>
    </citation>
    <scope>NUCLEOTIDE SEQUENCE [LARGE SCALE GENOMIC DNA]</scope>
    <source>
        <strain evidence="3 4">HH01</strain>
    </source>
</reference>
<keyword evidence="1" id="KW-0732">Signal</keyword>
<reference evidence="4" key="2">
    <citation type="submission" date="2016-01" db="EMBL/GenBank/DDBJ databases">
        <title>Diatom-associated endosymboitic cyanobacterium lacks core nitrogen metabolism enzymes.</title>
        <authorList>
            <person name="Hilton J.A."/>
            <person name="Foster R.A."/>
            <person name="Tripp H.J."/>
            <person name="Carter B.J."/>
            <person name="Zehr J.P."/>
            <person name="Villareal T.A."/>
        </authorList>
    </citation>
    <scope>NUCLEOTIDE SEQUENCE [LARGE SCALE GENOMIC DNA]</scope>
    <source>
        <strain evidence="4">HH01</strain>
    </source>
</reference>
<dbReference type="Pfam" id="PF02638">
    <property type="entry name" value="GHL10"/>
    <property type="match status" value="1"/>
</dbReference>
<name>M1WZI0_9NOST</name>
<dbReference type="AlphaFoldDB" id="M1WZI0"/>
<dbReference type="InterPro" id="IPR017853">
    <property type="entry name" value="GH"/>
</dbReference>
<evidence type="ECO:0000313" key="4">
    <source>
        <dbReference type="Proteomes" id="UP000053051"/>
    </source>
</evidence>
<dbReference type="InterPro" id="IPR052177">
    <property type="entry name" value="Divisome_Glycosyl_Hydrolase"/>
</dbReference>
<dbReference type="InterPro" id="IPR003790">
    <property type="entry name" value="GHL10"/>
</dbReference>
<evidence type="ECO:0000259" key="2">
    <source>
        <dbReference type="Pfam" id="PF02638"/>
    </source>
</evidence>
<dbReference type="PANTHER" id="PTHR43405">
    <property type="entry name" value="GLYCOSYL HYDROLASE DIGH"/>
    <property type="match status" value="1"/>
</dbReference>
<protein>
    <recommendedName>
        <fullName evidence="2">Glycosyl hydrolase-like 10 domain-containing protein</fullName>
    </recommendedName>
</protein>
<keyword evidence="4" id="KW-1185">Reference proteome</keyword>
<organism evidence="3 4">
    <name type="scientific">Richelia intracellularis HH01</name>
    <dbReference type="NCBI Taxonomy" id="1165094"/>
    <lineage>
        <taxon>Bacteria</taxon>
        <taxon>Bacillati</taxon>
        <taxon>Cyanobacteriota</taxon>
        <taxon>Cyanophyceae</taxon>
        <taxon>Nostocales</taxon>
        <taxon>Nostocaceae</taxon>
        <taxon>Richelia</taxon>
    </lineage>
</organism>
<feature type="domain" description="Glycosyl hydrolase-like 10" evidence="2">
    <location>
        <begin position="104"/>
        <end position="259"/>
    </location>
</feature>